<evidence type="ECO:0008006" key="4">
    <source>
        <dbReference type="Google" id="ProtNLM"/>
    </source>
</evidence>
<dbReference type="AlphaFoldDB" id="A0A328NPY7"/>
<dbReference type="RefSeq" id="WP_112676846.1">
    <property type="nucleotide sequence ID" value="NZ_CP192017.1"/>
</dbReference>
<evidence type="ECO:0000313" key="2">
    <source>
        <dbReference type="EMBL" id="RAO32970.1"/>
    </source>
</evidence>
<gene>
    <name evidence="2" type="ORF">PSN13_03660</name>
</gene>
<feature type="chain" id="PRO_5016327509" description="DUF11 domain-containing protein" evidence="1">
    <location>
        <begin position="30"/>
        <end position="305"/>
    </location>
</feature>
<accession>A0A328NPY7</accession>
<evidence type="ECO:0000313" key="3">
    <source>
        <dbReference type="Proteomes" id="UP000249419"/>
    </source>
</evidence>
<protein>
    <recommendedName>
        <fullName evidence="4">DUF11 domain-containing protein</fullName>
    </recommendedName>
</protein>
<sequence length="305" mass="31517">MTRTILRRLVAGVLGAGVALTGLSGPAIAASGDTAVSVGRLVLEPTDRGYAGSLQVTVNYRGHEASYLKLAVSEAVPGAFDGLNPADPCVYGVAQPARTIHCHVPGGALQPGERRKFTVDFRVLTTTRPYAMVTPGGKVAITTGDRNPANDTADFSALFRSTTGSLRAPRPYVRDTRTDSVVSAGPAALARQEDGSWLGRVPMTVRVAGDAAHDVYWLTPTLPSGLEIGGTEPADVCTASCMVAGGTFMPGEERKIALLIWAPAEVAPGDLGTGSVHLGASFGWGDMLTDVDPADNVATFAITAG</sequence>
<feature type="signal peptide" evidence="1">
    <location>
        <begin position="1"/>
        <end position="29"/>
    </location>
</feature>
<keyword evidence="1" id="KW-0732">Signal</keyword>
<name>A0A328NPY7_9ACTN</name>
<proteinExistence type="predicted"/>
<comment type="caution">
    <text evidence="2">The sequence shown here is derived from an EMBL/GenBank/DDBJ whole genome shotgun (WGS) entry which is preliminary data.</text>
</comment>
<dbReference type="Proteomes" id="UP000249419">
    <property type="component" value="Unassembled WGS sequence"/>
</dbReference>
<dbReference type="EMBL" id="PYAG01000015">
    <property type="protein sequence ID" value="RAO32970.1"/>
    <property type="molecule type" value="Genomic_DNA"/>
</dbReference>
<organism evidence="2 3">
    <name type="scientific">Micromonospora saelicesensis</name>
    <dbReference type="NCBI Taxonomy" id="285676"/>
    <lineage>
        <taxon>Bacteria</taxon>
        <taxon>Bacillati</taxon>
        <taxon>Actinomycetota</taxon>
        <taxon>Actinomycetes</taxon>
        <taxon>Micromonosporales</taxon>
        <taxon>Micromonosporaceae</taxon>
        <taxon>Micromonospora</taxon>
    </lineage>
</organism>
<evidence type="ECO:0000256" key="1">
    <source>
        <dbReference type="SAM" id="SignalP"/>
    </source>
</evidence>
<reference evidence="2 3" key="1">
    <citation type="submission" date="2018-03" db="EMBL/GenBank/DDBJ databases">
        <title>Defining the species Micromonospora saelicesensis and Micromonospora noduli under the framework of genomics.</title>
        <authorList>
            <person name="Riesco R."/>
            <person name="Trujillo M.E."/>
        </authorList>
    </citation>
    <scope>NUCLEOTIDE SEQUENCE [LARGE SCALE GENOMIC DNA]</scope>
    <source>
        <strain evidence="2 3">PSN13</strain>
    </source>
</reference>